<organism evidence="1">
    <name type="scientific">human gut metagenome</name>
    <dbReference type="NCBI Taxonomy" id="408170"/>
    <lineage>
        <taxon>unclassified sequences</taxon>
        <taxon>metagenomes</taxon>
        <taxon>organismal metagenomes</taxon>
    </lineage>
</organism>
<comment type="caution">
    <text evidence="1">The sequence shown here is derived from an EMBL/GenBank/DDBJ whole genome shotgun (WGS) entry which is preliminary data.</text>
</comment>
<protein>
    <submittedName>
        <fullName evidence="1">Exonuclease, RNase T and DNA polymerase III</fullName>
    </submittedName>
</protein>
<dbReference type="EMBL" id="AZMM01014828">
    <property type="protein sequence ID" value="ETJ30659.1"/>
    <property type="molecule type" value="Genomic_DNA"/>
</dbReference>
<sequence>RLAEKGEYGDIENISYFIVKRFNLERYFKDVTCDSDSCNLEKCIKPCYLRKRYNELPTENITVINHSLLA</sequence>
<keyword evidence="1" id="KW-0378">Hydrolase</keyword>
<keyword evidence="1" id="KW-0269">Exonuclease</keyword>
<reference evidence="1" key="1">
    <citation type="submission" date="2013-12" db="EMBL/GenBank/DDBJ databases">
        <title>A Varibaculum cambriense genome reconstructed from a premature infant gut community with otherwise low bacterial novelty that shifts toward anaerobic metabolism during the third week of life.</title>
        <authorList>
            <person name="Brown C.T."/>
            <person name="Sharon I."/>
            <person name="Thomas B.C."/>
            <person name="Castelle C.J."/>
            <person name="Morowitz M.J."/>
            <person name="Banfield J.F."/>
        </authorList>
    </citation>
    <scope>NUCLEOTIDE SEQUENCE</scope>
</reference>
<name>W1XP89_9ZZZZ</name>
<dbReference type="GO" id="GO:0004527">
    <property type="term" value="F:exonuclease activity"/>
    <property type="evidence" value="ECO:0007669"/>
    <property type="project" value="UniProtKB-KW"/>
</dbReference>
<accession>W1XP89</accession>
<keyword evidence="1" id="KW-0540">Nuclease</keyword>
<proteinExistence type="predicted"/>
<gene>
    <name evidence="1" type="ORF">Q604_UNBC14828G0001</name>
</gene>
<feature type="non-terminal residue" evidence="1">
    <location>
        <position position="70"/>
    </location>
</feature>
<evidence type="ECO:0000313" key="1">
    <source>
        <dbReference type="EMBL" id="ETJ30659.1"/>
    </source>
</evidence>
<feature type="non-terminal residue" evidence="1">
    <location>
        <position position="1"/>
    </location>
</feature>
<dbReference type="AlphaFoldDB" id="W1XP89"/>